<sequence length="192" mass="21924">MPSPFLARASDYFYDYFDDYDYYYRHGFRPQNRPTTSDWRFADFIATAATTDGFALFRAFGTLKSTYVHVDRLSVAGILYRRDSIANQLSFASDCWLQTSNGFKSTVSVSDDVRLHRLDDLCRHPQNTEEWNWTQQPVCLAAESVKERLDRLFTFVVVELLEDTAVLSATSCAVAFQSLQSRDDGSSVCGIK</sequence>
<evidence type="ECO:0000313" key="2">
    <source>
        <dbReference type="EMBL" id="CAK7941373.1"/>
    </source>
</evidence>
<protein>
    <submittedName>
        <fullName evidence="2">Uncharacterized protein</fullName>
    </submittedName>
</protein>
<organism evidence="2 3">
    <name type="scientific">Peronospora matthiolae</name>
    <dbReference type="NCBI Taxonomy" id="2874970"/>
    <lineage>
        <taxon>Eukaryota</taxon>
        <taxon>Sar</taxon>
        <taxon>Stramenopiles</taxon>
        <taxon>Oomycota</taxon>
        <taxon>Peronosporomycetes</taxon>
        <taxon>Peronosporales</taxon>
        <taxon>Peronosporaceae</taxon>
        <taxon>Peronospora</taxon>
    </lineage>
</organism>
<evidence type="ECO:0000313" key="3">
    <source>
        <dbReference type="Proteomes" id="UP001162060"/>
    </source>
</evidence>
<gene>
    <name evidence="2" type="ORF">PM001_LOCUS26523</name>
    <name evidence="1" type="ORF">PM001_LOCUS428</name>
</gene>
<reference evidence="2" key="1">
    <citation type="submission" date="2024-01" db="EMBL/GenBank/DDBJ databases">
        <authorList>
            <person name="Webb A."/>
        </authorList>
    </citation>
    <scope>NUCLEOTIDE SEQUENCE</scope>
    <source>
        <strain evidence="2">Pm1</strain>
    </source>
</reference>
<proteinExistence type="predicted"/>
<accession>A0AAV1V5U5</accession>
<comment type="caution">
    <text evidence="2">The sequence shown here is derived from an EMBL/GenBank/DDBJ whole genome shotgun (WGS) entry which is preliminary data.</text>
</comment>
<dbReference type="Proteomes" id="UP001162060">
    <property type="component" value="Unassembled WGS sequence"/>
</dbReference>
<dbReference type="EMBL" id="CAKLBY020000003">
    <property type="protein sequence ID" value="CAK7892569.1"/>
    <property type="molecule type" value="Genomic_DNA"/>
</dbReference>
<dbReference type="AlphaFoldDB" id="A0AAV1V5U5"/>
<evidence type="ECO:0000313" key="1">
    <source>
        <dbReference type="EMBL" id="CAK7892569.1"/>
    </source>
</evidence>
<name>A0AAV1V5U5_9STRA</name>
<dbReference type="EMBL" id="CAKLBY020000264">
    <property type="protein sequence ID" value="CAK7941373.1"/>
    <property type="molecule type" value="Genomic_DNA"/>
</dbReference>